<keyword evidence="2" id="KW-1185">Reference proteome</keyword>
<sequence>MAGIDKIEKQARNSPENVSYTDMIKLCTHYFGEPRSGSGSHNAIFRMPWAGDPRINLQNKNGKAKPYQVKQALAAIDRSKEK</sequence>
<accession>A0A024H657</accession>
<protein>
    <recommendedName>
        <fullName evidence="3">Toxin HicA</fullName>
    </recommendedName>
</protein>
<dbReference type="EMBL" id="CAQI01000048">
    <property type="protein sequence ID" value="CCQ47226.1"/>
    <property type="molecule type" value="Genomic_DNA"/>
</dbReference>
<dbReference type="STRING" id="861266.ARTSIC4J27_3206"/>
<comment type="caution">
    <text evidence="1">The sequence shown here is derived from an EMBL/GenBank/DDBJ whole genome shotgun (WGS) entry which is preliminary data.</text>
</comment>
<name>A0A024H657_9MICC</name>
<dbReference type="AlphaFoldDB" id="A0A024H657"/>
<reference evidence="2" key="1">
    <citation type="journal article" date="2014" name="Genome Announc.">
        <title>Genome Sequence of Arthrobacter siccitolerans 4J27, a Xeroprotectant-Producing Desiccation-Tolerant Microorganism.</title>
        <authorList>
            <person name="Manzanera M."/>
            <person name="Santa-Cruz-Calvo L."/>
            <person name="Vilchez J.I."/>
            <person name="Garcia-Fontana C."/>
            <person name="Silva-Castro G.A."/>
            <person name="Calvo C."/>
            <person name="Gonzalez-Lopez J."/>
        </authorList>
    </citation>
    <scope>NUCLEOTIDE SEQUENCE [LARGE SCALE GENOMIC DNA]</scope>
    <source>
        <strain evidence="2">4J27</strain>
    </source>
</reference>
<proteinExistence type="predicted"/>
<evidence type="ECO:0008006" key="3">
    <source>
        <dbReference type="Google" id="ProtNLM"/>
    </source>
</evidence>
<dbReference type="Proteomes" id="UP000035722">
    <property type="component" value="Unassembled WGS sequence"/>
</dbReference>
<gene>
    <name evidence="1" type="ORF">ARTSIC4J27_3206</name>
</gene>
<organism evidence="1 2">
    <name type="scientific">Pseudarthrobacter siccitolerans</name>
    <dbReference type="NCBI Taxonomy" id="861266"/>
    <lineage>
        <taxon>Bacteria</taxon>
        <taxon>Bacillati</taxon>
        <taxon>Actinomycetota</taxon>
        <taxon>Actinomycetes</taxon>
        <taxon>Micrococcales</taxon>
        <taxon>Micrococcaceae</taxon>
        <taxon>Pseudarthrobacter</taxon>
    </lineage>
</organism>
<evidence type="ECO:0000313" key="1">
    <source>
        <dbReference type="EMBL" id="CCQ47226.1"/>
    </source>
</evidence>
<dbReference type="RefSeq" id="WP_050056095.1">
    <property type="nucleotide sequence ID" value="NZ_CAQI01000048.1"/>
</dbReference>
<evidence type="ECO:0000313" key="2">
    <source>
        <dbReference type="Proteomes" id="UP000035722"/>
    </source>
</evidence>
<dbReference type="OrthoDB" id="308644at2"/>